<sequence>MFLDPVSGQLKKVRQIAFVVPNAVEWAHRHMARFGSGPFFVLAHLPHDLQTYRGKEIDLDTTGVVGQWGDVMIELVEQHCDTPSAYSELYPTGGPGLHHMTVFVDDLHEAIKDYESKGFDNILYSVVSPLGDTKPSPYAMMDTRKEFGMLTEFYEEAVVSDFYKMVRESAEGWDRSDPIRYIYGQAEG</sequence>
<name>A0A846MB15_9SPHN</name>
<keyword evidence="2" id="KW-1185">Reference proteome</keyword>
<gene>
    <name evidence="1" type="ORF">FHS54_002830</name>
</gene>
<dbReference type="InterPro" id="IPR029068">
    <property type="entry name" value="Glyas_Bleomycin-R_OHBP_Dase"/>
</dbReference>
<dbReference type="AlphaFoldDB" id="A0A846MB15"/>
<evidence type="ECO:0008006" key="3">
    <source>
        <dbReference type="Google" id="ProtNLM"/>
    </source>
</evidence>
<dbReference type="SUPFAM" id="SSF54593">
    <property type="entry name" value="Glyoxalase/Bleomycin resistance protein/Dihydroxybiphenyl dioxygenase"/>
    <property type="match status" value="1"/>
</dbReference>
<dbReference type="Gene3D" id="3.10.180.10">
    <property type="entry name" value="2,3-Dihydroxybiphenyl 1,2-Dioxygenase, domain 1"/>
    <property type="match status" value="1"/>
</dbReference>
<evidence type="ECO:0000313" key="2">
    <source>
        <dbReference type="Proteomes" id="UP000576821"/>
    </source>
</evidence>
<dbReference type="Pfam" id="PF13669">
    <property type="entry name" value="Glyoxalase_4"/>
    <property type="match status" value="1"/>
</dbReference>
<accession>A0A846MB15</accession>
<protein>
    <recommendedName>
        <fullName evidence="3">VOC domain-containing protein</fullName>
    </recommendedName>
</protein>
<dbReference type="RefSeq" id="WP_167304652.1">
    <property type="nucleotide sequence ID" value="NZ_JAASQR010000004.1"/>
</dbReference>
<proteinExistence type="predicted"/>
<reference evidence="1 2" key="1">
    <citation type="submission" date="2020-03" db="EMBL/GenBank/DDBJ databases">
        <title>Genomic Encyclopedia of Type Strains, Phase IV (KMG-IV): sequencing the most valuable type-strain genomes for metagenomic binning, comparative biology and taxonomic classification.</title>
        <authorList>
            <person name="Goeker M."/>
        </authorList>
    </citation>
    <scope>NUCLEOTIDE SEQUENCE [LARGE SCALE GENOMIC DNA]</scope>
    <source>
        <strain evidence="1 2">DSM 21299</strain>
    </source>
</reference>
<organism evidence="1 2">
    <name type="scientific">Sphingobium vermicomposti</name>
    <dbReference type="NCBI Taxonomy" id="529005"/>
    <lineage>
        <taxon>Bacteria</taxon>
        <taxon>Pseudomonadati</taxon>
        <taxon>Pseudomonadota</taxon>
        <taxon>Alphaproteobacteria</taxon>
        <taxon>Sphingomonadales</taxon>
        <taxon>Sphingomonadaceae</taxon>
        <taxon>Sphingobium</taxon>
    </lineage>
</organism>
<evidence type="ECO:0000313" key="1">
    <source>
        <dbReference type="EMBL" id="NIJ17830.1"/>
    </source>
</evidence>
<comment type="caution">
    <text evidence="1">The sequence shown here is derived from an EMBL/GenBank/DDBJ whole genome shotgun (WGS) entry which is preliminary data.</text>
</comment>
<dbReference type="EMBL" id="JAASQR010000004">
    <property type="protein sequence ID" value="NIJ17830.1"/>
    <property type="molecule type" value="Genomic_DNA"/>
</dbReference>
<dbReference type="Proteomes" id="UP000576821">
    <property type="component" value="Unassembled WGS sequence"/>
</dbReference>